<comment type="similarity">
    <text evidence="2 9">Belongs to the intercrine beta (chemokine CC) family.</text>
</comment>
<dbReference type="InterPro" id="IPR001811">
    <property type="entry name" value="Chemokine_IL8-like_dom"/>
</dbReference>
<dbReference type="AlphaFoldDB" id="A0A401SYK9"/>
<keyword evidence="4 9" id="KW-0202">Cytokine</keyword>
<sequence length="116" mass="13095">MKGTATSPATILLIMAACLWGISQANEDSMATQDCCLTTSPSQIPLKILHSYRIQLPSDGCKVHAVVFRTKKNKQLCSPPQEKWVKKLMRKLDMKKPKSSQKRRSMRHRLGRNSQA</sequence>
<feature type="region of interest" description="Disordered" evidence="10">
    <location>
        <begin position="92"/>
        <end position="116"/>
    </location>
</feature>
<dbReference type="PANTHER" id="PTHR12015">
    <property type="entry name" value="SMALL INDUCIBLE CYTOKINE A"/>
    <property type="match status" value="1"/>
</dbReference>
<dbReference type="PROSITE" id="PS00472">
    <property type="entry name" value="SMALL_CYTOKINES_CC"/>
    <property type="match status" value="1"/>
</dbReference>
<dbReference type="SUPFAM" id="SSF54117">
    <property type="entry name" value="Interleukin 8-like chemokines"/>
    <property type="match status" value="1"/>
</dbReference>
<proteinExistence type="inferred from homology"/>
<evidence type="ECO:0000313" key="12">
    <source>
        <dbReference type="EMBL" id="GCC35478.1"/>
    </source>
</evidence>
<feature type="domain" description="Chemokine interleukin-8-like" evidence="11">
    <location>
        <begin position="32"/>
        <end position="92"/>
    </location>
</feature>
<dbReference type="InterPro" id="IPR000827">
    <property type="entry name" value="Chemokine_CC_CS"/>
</dbReference>
<dbReference type="GO" id="GO:0006954">
    <property type="term" value="P:inflammatory response"/>
    <property type="evidence" value="ECO:0007669"/>
    <property type="project" value="UniProtKB-KW"/>
</dbReference>
<evidence type="ECO:0000256" key="7">
    <source>
        <dbReference type="ARBA" id="ARBA00023157"/>
    </source>
</evidence>
<evidence type="ECO:0000256" key="3">
    <source>
        <dbReference type="ARBA" id="ARBA00022500"/>
    </source>
</evidence>
<accession>A0A401SYK9</accession>
<evidence type="ECO:0000256" key="9">
    <source>
        <dbReference type="RuleBase" id="RU361150"/>
    </source>
</evidence>
<dbReference type="GO" id="GO:0006955">
    <property type="term" value="P:immune response"/>
    <property type="evidence" value="ECO:0007669"/>
    <property type="project" value="InterPro"/>
</dbReference>
<keyword evidence="5 9" id="KW-0964">Secreted</keyword>
<evidence type="ECO:0000256" key="6">
    <source>
        <dbReference type="ARBA" id="ARBA00022729"/>
    </source>
</evidence>
<dbReference type="OMA" id="CKRTEQP"/>
<evidence type="ECO:0000313" key="13">
    <source>
        <dbReference type="Proteomes" id="UP000287033"/>
    </source>
</evidence>
<comment type="subcellular location">
    <subcellularLocation>
        <location evidence="1 9">Secreted</location>
    </subcellularLocation>
</comment>
<comment type="caution">
    <text evidence="12">The sequence shown here is derived from an EMBL/GenBank/DDBJ whole genome shotgun (WGS) entry which is preliminary data.</text>
</comment>
<keyword evidence="6 9" id="KW-0732">Signal</keyword>
<evidence type="ECO:0000256" key="4">
    <source>
        <dbReference type="ARBA" id="ARBA00022514"/>
    </source>
</evidence>
<dbReference type="Pfam" id="PF00048">
    <property type="entry name" value="IL8"/>
    <property type="match status" value="1"/>
</dbReference>
<gene>
    <name evidence="12" type="ORF">chiPu_0013963</name>
</gene>
<feature type="chain" id="PRO_5018814570" description="C-C motif chemokine" evidence="9">
    <location>
        <begin position="26"/>
        <end position="116"/>
    </location>
</feature>
<evidence type="ECO:0000256" key="2">
    <source>
        <dbReference type="ARBA" id="ARBA00010868"/>
    </source>
</evidence>
<dbReference type="Proteomes" id="UP000287033">
    <property type="component" value="Unassembled WGS sequence"/>
</dbReference>
<dbReference type="FunFam" id="2.40.50.40:FF:000012">
    <property type="entry name" value="C-C motif chemokine"/>
    <property type="match status" value="1"/>
</dbReference>
<reference evidence="12 13" key="1">
    <citation type="journal article" date="2018" name="Nat. Ecol. Evol.">
        <title>Shark genomes provide insights into elasmobranch evolution and the origin of vertebrates.</title>
        <authorList>
            <person name="Hara Y"/>
            <person name="Yamaguchi K"/>
            <person name="Onimaru K"/>
            <person name="Kadota M"/>
            <person name="Koyanagi M"/>
            <person name="Keeley SD"/>
            <person name="Tatsumi K"/>
            <person name="Tanaka K"/>
            <person name="Motone F"/>
            <person name="Kageyama Y"/>
            <person name="Nozu R"/>
            <person name="Adachi N"/>
            <person name="Nishimura O"/>
            <person name="Nakagawa R"/>
            <person name="Tanegashima C"/>
            <person name="Kiyatake I"/>
            <person name="Matsumoto R"/>
            <person name="Murakumo K"/>
            <person name="Nishida K"/>
            <person name="Terakita A"/>
            <person name="Kuratani S"/>
            <person name="Sato K"/>
            <person name="Hyodo S Kuraku.S."/>
        </authorList>
    </citation>
    <scope>NUCLEOTIDE SEQUENCE [LARGE SCALE GENOMIC DNA]</scope>
</reference>
<keyword evidence="13" id="KW-1185">Reference proteome</keyword>
<organism evidence="12 13">
    <name type="scientific">Chiloscyllium punctatum</name>
    <name type="common">Brownbanded bambooshark</name>
    <name type="synonym">Hemiscyllium punctatum</name>
    <dbReference type="NCBI Taxonomy" id="137246"/>
    <lineage>
        <taxon>Eukaryota</taxon>
        <taxon>Metazoa</taxon>
        <taxon>Chordata</taxon>
        <taxon>Craniata</taxon>
        <taxon>Vertebrata</taxon>
        <taxon>Chondrichthyes</taxon>
        <taxon>Elasmobranchii</taxon>
        <taxon>Galeomorphii</taxon>
        <taxon>Galeoidea</taxon>
        <taxon>Orectolobiformes</taxon>
        <taxon>Hemiscylliidae</taxon>
        <taxon>Chiloscyllium</taxon>
    </lineage>
</organism>
<dbReference type="STRING" id="137246.A0A401SYK9"/>
<dbReference type="Gene3D" id="2.40.50.40">
    <property type="match status" value="1"/>
</dbReference>
<name>A0A401SYK9_CHIPU</name>
<dbReference type="OrthoDB" id="9909116at2759"/>
<protein>
    <recommendedName>
        <fullName evidence="9">C-C motif chemokine</fullName>
    </recommendedName>
</protein>
<dbReference type="GO" id="GO:0005615">
    <property type="term" value="C:extracellular space"/>
    <property type="evidence" value="ECO:0007669"/>
    <property type="project" value="UniProtKB-KW"/>
</dbReference>
<evidence type="ECO:0000256" key="5">
    <source>
        <dbReference type="ARBA" id="ARBA00022525"/>
    </source>
</evidence>
<keyword evidence="7" id="KW-1015">Disulfide bond</keyword>
<dbReference type="InterPro" id="IPR036048">
    <property type="entry name" value="Interleukin_8-like_sf"/>
</dbReference>
<evidence type="ECO:0000256" key="8">
    <source>
        <dbReference type="ARBA" id="ARBA00023198"/>
    </source>
</evidence>
<dbReference type="InterPro" id="IPR039809">
    <property type="entry name" value="Chemokine_b/g/d"/>
</dbReference>
<evidence type="ECO:0000256" key="10">
    <source>
        <dbReference type="SAM" id="MobiDB-lite"/>
    </source>
</evidence>
<dbReference type="SMART" id="SM00199">
    <property type="entry name" value="SCY"/>
    <property type="match status" value="1"/>
</dbReference>
<dbReference type="EMBL" id="BEZZ01000707">
    <property type="protein sequence ID" value="GCC35478.1"/>
    <property type="molecule type" value="Genomic_DNA"/>
</dbReference>
<evidence type="ECO:0000256" key="1">
    <source>
        <dbReference type="ARBA" id="ARBA00004613"/>
    </source>
</evidence>
<keyword evidence="8" id="KW-0395">Inflammatory response</keyword>
<feature type="compositionally biased region" description="Basic residues" evidence="10">
    <location>
        <begin position="97"/>
        <end position="116"/>
    </location>
</feature>
<evidence type="ECO:0000259" key="11">
    <source>
        <dbReference type="SMART" id="SM00199"/>
    </source>
</evidence>
<dbReference type="PROSITE" id="PS51257">
    <property type="entry name" value="PROKAR_LIPOPROTEIN"/>
    <property type="match status" value="1"/>
</dbReference>
<keyword evidence="3 9" id="KW-0145">Chemotaxis</keyword>
<dbReference type="GO" id="GO:0008009">
    <property type="term" value="F:chemokine activity"/>
    <property type="evidence" value="ECO:0007669"/>
    <property type="project" value="InterPro"/>
</dbReference>
<feature type="signal peptide" evidence="9">
    <location>
        <begin position="1"/>
        <end position="25"/>
    </location>
</feature>